<proteinExistence type="predicted"/>
<evidence type="ECO:0000313" key="2">
    <source>
        <dbReference type="Proteomes" id="UP000325315"/>
    </source>
</evidence>
<dbReference type="InterPro" id="IPR012337">
    <property type="entry name" value="RNaseH-like_sf"/>
</dbReference>
<organism evidence="1 2">
    <name type="scientific">Gossypium australe</name>
    <dbReference type="NCBI Taxonomy" id="47621"/>
    <lineage>
        <taxon>Eukaryota</taxon>
        <taxon>Viridiplantae</taxon>
        <taxon>Streptophyta</taxon>
        <taxon>Embryophyta</taxon>
        <taxon>Tracheophyta</taxon>
        <taxon>Spermatophyta</taxon>
        <taxon>Magnoliopsida</taxon>
        <taxon>eudicotyledons</taxon>
        <taxon>Gunneridae</taxon>
        <taxon>Pentapetalae</taxon>
        <taxon>rosids</taxon>
        <taxon>malvids</taxon>
        <taxon>Malvales</taxon>
        <taxon>Malvaceae</taxon>
        <taxon>Malvoideae</taxon>
        <taxon>Gossypium</taxon>
    </lineage>
</organism>
<dbReference type="PANTHER" id="PTHR45835">
    <property type="entry name" value="YALI0A06105P"/>
    <property type="match status" value="1"/>
</dbReference>
<dbReference type="AlphaFoldDB" id="A0A5B6VMZ3"/>
<dbReference type="OrthoDB" id="115950at2759"/>
<reference evidence="2" key="1">
    <citation type="journal article" date="2019" name="Plant Biotechnol. J.">
        <title>Genome sequencing of the Australian wild diploid species Gossypium australe highlights disease resistance and delayed gland morphogenesis.</title>
        <authorList>
            <person name="Cai Y."/>
            <person name="Cai X."/>
            <person name="Wang Q."/>
            <person name="Wang P."/>
            <person name="Zhang Y."/>
            <person name="Cai C."/>
            <person name="Xu Y."/>
            <person name="Wang K."/>
            <person name="Zhou Z."/>
            <person name="Wang C."/>
            <person name="Geng S."/>
            <person name="Li B."/>
            <person name="Dong Q."/>
            <person name="Hou Y."/>
            <person name="Wang H."/>
            <person name="Ai P."/>
            <person name="Liu Z."/>
            <person name="Yi F."/>
            <person name="Sun M."/>
            <person name="An G."/>
            <person name="Cheng J."/>
            <person name="Zhang Y."/>
            <person name="Shi Q."/>
            <person name="Xie Y."/>
            <person name="Shi X."/>
            <person name="Chang Y."/>
            <person name="Huang F."/>
            <person name="Chen Y."/>
            <person name="Hong S."/>
            <person name="Mi L."/>
            <person name="Sun Q."/>
            <person name="Zhang L."/>
            <person name="Zhou B."/>
            <person name="Peng R."/>
            <person name="Zhang X."/>
            <person name="Liu F."/>
        </authorList>
    </citation>
    <scope>NUCLEOTIDE SEQUENCE [LARGE SCALE GENOMIC DNA]</scope>
    <source>
        <strain evidence="2">cv. PA1801</strain>
    </source>
</reference>
<sequence length="142" mass="16667">MDFVLGLPLSPKKKYFIWVIIDRLTKSTHFIPERMDFSLDRLVELYVSKIVSLHGVPVSSISDRDPQFTSRFWSKLQEALGNWERYFPLVEFAYNNSYHSSKMAPYKALYGHKCRTPLYWMKLSEKKKHGVDLIREGESDSG</sequence>
<keyword evidence="1" id="KW-0378">Hydrolase</keyword>
<comment type="caution">
    <text evidence="1">The sequence shown here is derived from an EMBL/GenBank/DDBJ whole genome shotgun (WGS) entry which is preliminary data.</text>
</comment>
<dbReference type="Proteomes" id="UP000325315">
    <property type="component" value="Unassembled WGS sequence"/>
</dbReference>
<dbReference type="GO" id="GO:0006508">
    <property type="term" value="P:proteolysis"/>
    <property type="evidence" value="ECO:0007669"/>
    <property type="project" value="UniProtKB-KW"/>
</dbReference>
<keyword evidence="1" id="KW-0645">Protease</keyword>
<dbReference type="GO" id="GO:0008233">
    <property type="term" value="F:peptidase activity"/>
    <property type="evidence" value="ECO:0007669"/>
    <property type="project" value="UniProtKB-KW"/>
</dbReference>
<name>A0A5B6VMZ3_9ROSI</name>
<dbReference type="InterPro" id="IPR036397">
    <property type="entry name" value="RNaseH_sf"/>
</dbReference>
<evidence type="ECO:0000313" key="1">
    <source>
        <dbReference type="EMBL" id="KAA3470492.1"/>
    </source>
</evidence>
<keyword evidence="2" id="KW-1185">Reference proteome</keyword>
<dbReference type="EMBL" id="SMMG02000006">
    <property type="protein sequence ID" value="KAA3470492.1"/>
    <property type="molecule type" value="Genomic_DNA"/>
</dbReference>
<accession>A0A5B6VMZ3</accession>
<dbReference type="PANTHER" id="PTHR45835:SF99">
    <property type="entry name" value="CHROMO DOMAIN-CONTAINING PROTEIN-RELATED"/>
    <property type="match status" value="1"/>
</dbReference>
<dbReference type="GO" id="GO:0003676">
    <property type="term" value="F:nucleic acid binding"/>
    <property type="evidence" value="ECO:0007669"/>
    <property type="project" value="InterPro"/>
</dbReference>
<dbReference type="Gene3D" id="3.30.420.10">
    <property type="entry name" value="Ribonuclease H-like superfamily/Ribonuclease H"/>
    <property type="match status" value="2"/>
</dbReference>
<gene>
    <name evidence="1" type="ORF">EPI10_016200</name>
</gene>
<protein>
    <submittedName>
        <fullName evidence="1">Gag protease polyprotein</fullName>
    </submittedName>
</protein>
<dbReference type="SUPFAM" id="SSF53098">
    <property type="entry name" value="Ribonuclease H-like"/>
    <property type="match status" value="1"/>
</dbReference>